<evidence type="ECO:0000313" key="2">
    <source>
        <dbReference type="EMBL" id="KAG3178532.1"/>
    </source>
</evidence>
<comment type="caution">
    <text evidence="2">The sequence shown here is derived from an EMBL/GenBank/DDBJ whole genome shotgun (WGS) entry which is preliminary data.</text>
</comment>
<accession>A0A8T1GSS0</accession>
<dbReference type="Proteomes" id="UP000760860">
    <property type="component" value="Unassembled WGS sequence"/>
</dbReference>
<feature type="compositionally biased region" description="Basic and acidic residues" evidence="1">
    <location>
        <begin position="50"/>
        <end position="59"/>
    </location>
</feature>
<gene>
    <name evidence="2" type="ORF">PC129_g25490</name>
</gene>
<protein>
    <submittedName>
        <fullName evidence="2">Uncharacterized protein</fullName>
    </submittedName>
</protein>
<feature type="compositionally biased region" description="Polar residues" evidence="1">
    <location>
        <begin position="1"/>
        <end position="12"/>
    </location>
</feature>
<organism evidence="2 3">
    <name type="scientific">Phytophthora cactorum</name>
    <dbReference type="NCBI Taxonomy" id="29920"/>
    <lineage>
        <taxon>Eukaryota</taxon>
        <taxon>Sar</taxon>
        <taxon>Stramenopiles</taxon>
        <taxon>Oomycota</taxon>
        <taxon>Peronosporomycetes</taxon>
        <taxon>Peronosporales</taxon>
        <taxon>Peronosporaceae</taxon>
        <taxon>Phytophthora</taxon>
    </lineage>
</organism>
<feature type="non-terminal residue" evidence="2">
    <location>
        <position position="1"/>
    </location>
</feature>
<name>A0A8T1GSS0_9STRA</name>
<feature type="compositionally biased region" description="Polar residues" evidence="1">
    <location>
        <begin position="67"/>
        <end position="84"/>
    </location>
</feature>
<feature type="region of interest" description="Disordered" evidence="1">
    <location>
        <begin position="1"/>
        <end position="113"/>
    </location>
</feature>
<sequence>SRSVDSRPSQPDTPEAYYSSAAPYTTPQPERSISLSGHTHTPVVQAPARSRTDAADERRKMGRHNQHLSTQGPLSDYDTGSNASIAAFDGITLPSGRKKKFVPSKLNAADFRR</sequence>
<evidence type="ECO:0000256" key="1">
    <source>
        <dbReference type="SAM" id="MobiDB-lite"/>
    </source>
</evidence>
<dbReference type="AlphaFoldDB" id="A0A8T1GSS0"/>
<dbReference type="EMBL" id="RCMV01006285">
    <property type="protein sequence ID" value="KAG3178532.1"/>
    <property type="molecule type" value="Genomic_DNA"/>
</dbReference>
<proteinExistence type="predicted"/>
<reference evidence="2" key="1">
    <citation type="submission" date="2018-05" db="EMBL/GenBank/DDBJ databases">
        <title>Effector identification in a new, highly contiguous assembly of the strawberry crown rot pathogen Phytophthora cactorum.</title>
        <authorList>
            <person name="Armitage A.D."/>
            <person name="Nellist C.F."/>
            <person name="Bates H."/>
            <person name="Vickerstaff R.J."/>
            <person name="Harrison R.J."/>
        </authorList>
    </citation>
    <scope>NUCLEOTIDE SEQUENCE</scope>
    <source>
        <strain evidence="2">P421</strain>
    </source>
</reference>
<feature type="compositionally biased region" description="Polar residues" evidence="1">
    <location>
        <begin position="22"/>
        <end position="39"/>
    </location>
</feature>
<evidence type="ECO:0000313" key="3">
    <source>
        <dbReference type="Proteomes" id="UP000760860"/>
    </source>
</evidence>